<dbReference type="EMBL" id="AUXW01000146">
    <property type="protein sequence ID" value="KKE83485.1"/>
    <property type="molecule type" value="Genomic_DNA"/>
</dbReference>
<protein>
    <recommendedName>
        <fullName evidence="6">DUF676 domain-containing protein</fullName>
    </recommendedName>
</protein>
<keyword evidence="1" id="KW-0175">Coiled coil</keyword>
<feature type="compositionally biased region" description="Polar residues" evidence="2">
    <location>
        <begin position="60"/>
        <end position="70"/>
    </location>
</feature>
<dbReference type="AlphaFoldDB" id="A0A0F6ABE0"/>
<evidence type="ECO:0000256" key="3">
    <source>
        <dbReference type="SAM" id="SignalP"/>
    </source>
</evidence>
<accession>A0A0F6ABE0</accession>
<keyword evidence="3" id="KW-0732">Signal</keyword>
<dbReference type="Proteomes" id="UP000033434">
    <property type="component" value="Unassembled WGS sequence"/>
</dbReference>
<organism evidence="4 5">
    <name type="scientific">Pseudoalteromonas luteoviolacea S4054</name>
    <dbReference type="NCBI Taxonomy" id="1129367"/>
    <lineage>
        <taxon>Bacteria</taxon>
        <taxon>Pseudomonadati</taxon>
        <taxon>Pseudomonadota</taxon>
        <taxon>Gammaproteobacteria</taxon>
        <taxon>Alteromonadales</taxon>
        <taxon>Pseudoalteromonadaceae</taxon>
        <taxon>Pseudoalteromonas</taxon>
    </lineage>
</organism>
<reference evidence="4 5" key="1">
    <citation type="journal article" date="2015" name="BMC Genomics">
        <title>Genome mining reveals unlocked bioactive potential of marine Gram-negative bacteria.</title>
        <authorList>
            <person name="Machado H."/>
            <person name="Sonnenschein E.C."/>
            <person name="Melchiorsen J."/>
            <person name="Gram L."/>
        </authorList>
    </citation>
    <scope>NUCLEOTIDE SEQUENCE [LARGE SCALE GENOMIC DNA]</scope>
    <source>
        <strain evidence="4 5">S4054</strain>
    </source>
</reference>
<proteinExistence type="predicted"/>
<gene>
    <name evidence="4" type="ORF">N479_14025</name>
</gene>
<dbReference type="RefSeq" id="WP_046356243.1">
    <property type="nucleotide sequence ID" value="NZ_AUXW01000146.1"/>
</dbReference>
<evidence type="ECO:0000256" key="1">
    <source>
        <dbReference type="SAM" id="Coils"/>
    </source>
</evidence>
<evidence type="ECO:0008006" key="6">
    <source>
        <dbReference type="Google" id="ProtNLM"/>
    </source>
</evidence>
<sequence>MTKIIYRKSCVFLMLSSVLSVNANEEPVKRNFFQPDYIQLDPTNHNSDIDSSLSGLEVDSSTETAYSSRSTEIRSSKKDGSKPRRRALIYLNGMLTGEEALNTNKPAIRSAFAKHVDVIDHASNENEELIDQLAEVLAQKAQDEQDNSEANFWGDAAYVILGGLSIELLQLSATIKNENTQPTDKDLENMVKKTIDHINANYNVVLFAHSQGNFYANSVYDQISLRYGNTFLKHVEIVSVATPAITTKGGGAHTTNHNDLIMNAIRAVKPAHLEPRPANILIPFHGDYTGHGLGETYIRQDAVTGLHVNSKNKIVRDVINAFEKMENQPDNEDDGGDSPSRPCEYQGRNYSISFSGVEQHSPSHSKNAVFSGFKQTFRPPLGKRFKLDFEVWDAWPAKLYNNVEFNWKFDSSPIVYKKSVLNNSKSSDNQFYYNPEFDGSFTIGVRHLATNHREYSVRWRATLSCIY</sequence>
<feature type="compositionally biased region" description="Basic and acidic residues" evidence="2">
    <location>
        <begin position="71"/>
        <end position="80"/>
    </location>
</feature>
<comment type="caution">
    <text evidence="4">The sequence shown here is derived from an EMBL/GenBank/DDBJ whole genome shotgun (WGS) entry which is preliminary data.</text>
</comment>
<evidence type="ECO:0000313" key="4">
    <source>
        <dbReference type="EMBL" id="KKE83485.1"/>
    </source>
</evidence>
<feature type="chain" id="PRO_5002499428" description="DUF676 domain-containing protein" evidence="3">
    <location>
        <begin position="24"/>
        <end position="467"/>
    </location>
</feature>
<evidence type="ECO:0000256" key="2">
    <source>
        <dbReference type="SAM" id="MobiDB-lite"/>
    </source>
</evidence>
<evidence type="ECO:0000313" key="5">
    <source>
        <dbReference type="Proteomes" id="UP000033434"/>
    </source>
</evidence>
<name>A0A0F6ABE0_9GAMM</name>
<feature type="signal peptide" evidence="3">
    <location>
        <begin position="1"/>
        <end position="23"/>
    </location>
</feature>
<dbReference type="PATRIC" id="fig|1129367.4.peg.2628"/>
<feature type="region of interest" description="Disordered" evidence="2">
    <location>
        <begin position="60"/>
        <end position="80"/>
    </location>
</feature>
<feature type="coiled-coil region" evidence="1">
    <location>
        <begin position="119"/>
        <end position="146"/>
    </location>
</feature>